<sequence>MTRIGVLSDTHGMLDDRILEHFANCDEVWHCGDWGSLEVANKLQNFKPLRGVWGNIDSYEIRSMFPQHNRFMCEDVKVWLTHIGGYPGKYDALVRPAIFQQPPKLFVCGHSHILKVKYDKTLDLLHINPGAAGKYGFHKVQTLIRFEIDGDKIQNLEVIELKVKDVK</sequence>
<dbReference type="InterPro" id="IPR024654">
    <property type="entry name" value="Calcineurin-like_PHP_lpxH"/>
</dbReference>
<dbReference type="AlphaFoldDB" id="E4T8C1"/>
<dbReference type="InterPro" id="IPR000979">
    <property type="entry name" value="Phosphodiesterase_MJ0936/Vps29"/>
</dbReference>
<dbReference type="SUPFAM" id="SSF56300">
    <property type="entry name" value="Metallo-dependent phosphatases"/>
    <property type="match status" value="1"/>
</dbReference>
<dbReference type="eggNOG" id="COG0622">
    <property type="taxonomic scope" value="Bacteria"/>
</dbReference>
<proteinExistence type="inferred from homology"/>
<dbReference type="STRING" id="694427.Palpr_2836"/>
<protein>
    <recommendedName>
        <fullName evidence="2">Phosphoesterase</fullName>
        <ecNumber evidence="2">3.1.4.-</ecNumber>
    </recommendedName>
</protein>
<dbReference type="GO" id="GO:0016787">
    <property type="term" value="F:hydrolase activity"/>
    <property type="evidence" value="ECO:0007669"/>
    <property type="project" value="UniProtKB-UniRule"/>
</dbReference>
<evidence type="ECO:0000313" key="5">
    <source>
        <dbReference type="Proteomes" id="UP000008718"/>
    </source>
</evidence>
<name>E4T8C1_PALPW</name>
<organism evidence="4 5">
    <name type="scientific">Paludibacter propionicigenes (strain DSM 17365 / JCM 13257 / WB4)</name>
    <dbReference type="NCBI Taxonomy" id="694427"/>
    <lineage>
        <taxon>Bacteria</taxon>
        <taxon>Pseudomonadati</taxon>
        <taxon>Bacteroidota</taxon>
        <taxon>Bacteroidia</taxon>
        <taxon>Bacteroidales</taxon>
        <taxon>Paludibacteraceae</taxon>
        <taxon>Paludibacter</taxon>
    </lineage>
</organism>
<dbReference type="EMBL" id="CP002345">
    <property type="protein sequence ID" value="ADQ80965.1"/>
    <property type="molecule type" value="Genomic_DNA"/>
</dbReference>
<dbReference type="RefSeq" id="WP_013446334.1">
    <property type="nucleotide sequence ID" value="NC_014734.1"/>
</dbReference>
<dbReference type="Proteomes" id="UP000008718">
    <property type="component" value="Chromosome"/>
</dbReference>
<comment type="cofactor">
    <cofactor evidence="2">
        <name>a divalent metal cation</name>
        <dbReference type="ChEBI" id="CHEBI:60240"/>
    </cofactor>
</comment>
<accession>E4T8C1</accession>
<reference key="1">
    <citation type="submission" date="2010-11" db="EMBL/GenBank/DDBJ databases">
        <title>The complete genome of Paludibacter propionicigenes DSM 17365.</title>
        <authorList>
            <consortium name="US DOE Joint Genome Institute (JGI-PGF)"/>
            <person name="Lucas S."/>
            <person name="Copeland A."/>
            <person name="Lapidus A."/>
            <person name="Bruce D."/>
            <person name="Goodwin L."/>
            <person name="Pitluck S."/>
            <person name="Kyrpides N."/>
            <person name="Mavromatis K."/>
            <person name="Ivanova N."/>
            <person name="Munk A.C."/>
            <person name="Brettin T."/>
            <person name="Detter J.C."/>
            <person name="Han C."/>
            <person name="Tapia R."/>
            <person name="Land M."/>
            <person name="Hauser L."/>
            <person name="Markowitz V."/>
            <person name="Cheng J.-F."/>
            <person name="Hugenholtz P."/>
            <person name="Woyke T."/>
            <person name="Wu D."/>
            <person name="Gronow S."/>
            <person name="Wellnitz S."/>
            <person name="Brambilla E."/>
            <person name="Klenk H.-P."/>
            <person name="Eisen J.A."/>
        </authorList>
    </citation>
    <scope>NUCLEOTIDE SEQUENCE</scope>
    <source>
        <strain>WB4</strain>
    </source>
</reference>
<keyword evidence="2" id="KW-0479">Metal-binding</keyword>
<reference evidence="4 5" key="2">
    <citation type="journal article" date="2011" name="Stand. Genomic Sci.">
        <title>Complete genome sequence of Paludibacter propionicigenes type strain (WB4).</title>
        <authorList>
            <person name="Gronow S."/>
            <person name="Munk C."/>
            <person name="Lapidus A."/>
            <person name="Nolan M."/>
            <person name="Lucas S."/>
            <person name="Hammon N."/>
            <person name="Deshpande S."/>
            <person name="Cheng J.F."/>
            <person name="Tapia R."/>
            <person name="Han C."/>
            <person name="Goodwin L."/>
            <person name="Pitluck S."/>
            <person name="Liolios K."/>
            <person name="Ivanova N."/>
            <person name="Mavromatis K."/>
            <person name="Mikhailova N."/>
            <person name="Pati A."/>
            <person name="Chen A."/>
            <person name="Palaniappan K."/>
            <person name="Land M."/>
            <person name="Hauser L."/>
            <person name="Chang Y.J."/>
            <person name="Jeffries C.D."/>
            <person name="Brambilla E."/>
            <person name="Rohde M."/>
            <person name="Goker M."/>
            <person name="Detter J.C."/>
            <person name="Woyke T."/>
            <person name="Bristow J."/>
            <person name="Eisen J.A."/>
            <person name="Markowitz V."/>
            <person name="Hugenholtz P."/>
            <person name="Kyrpides N.C."/>
            <person name="Klenk H.P."/>
        </authorList>
    </citation>
    <scope>NUCLEOTIDE SEQUENCE [LARGE SCALE GENOMIC DNA]</scope>
    <source>
        <strain evidence="5">DSM 17365 / JCM 13257 / WB4</strain>
    </source>
</reference>
<evidence type="ECO:0000313" key="4">
    <source>
        <dbReference type="EMBL" id="ADQ80965.1"/>
    </source>
</evidence>
<gene>
    <name evidence="4" type="ordered locus">Palpr_2836</name>
</gene>
<evidence type="ECO:0000256" key="1">
    <source>
        <dbReference type="ARBA" id="ARBA00008950"/>
    </source>
</evidence>
<evidence type="ECO:0000259" key="3">
    <source>
        <dbReference type="Pfam" id="PF12850"/>
    </source>
</evidence>
<dbReference type="HOGENOM" id="CLU_063749_3_1_10"/>
<dbReference type="KEGG" id="ppn:Palpr_2836"/>
<dbReference type="Pfam" id="PF12850">
    <property type="entry name" value="Metallophos_2"/>
    <property type="match status" value="1"/>
</dbReference>
<dbReference type="EC" id="3.1.4.-" evidence="2"/>
<evidence type="ECO:0000256" key="2">
    <source>
        <dbReference type="RuleBase" id="RU362039"/>
    </source>
</evidence>
<dbReference type="NCBIfam" id="TIGR00040">
    <property type="entry name" value="yfcE"/>
    <property type="match status" value="1"/>
</dbReference>
<feature type="domain" description="Calcineurin-like phosphoesterase" evidence="3">
    <location>
        <begin position="3"/>
        <end position="150"/>
    </location>
</feature>
<dbReference type="GO" id="GO:0046872">
    <property type="term" value="F:metal ion binding"/>
    <property type="evidence" value="ECO:0007669"/>
    <property type="project" value="UniProtKB-KW"/>
</dbReference>
<comment type="similarity">
    <text evidence="1 2">Belongs to the metallophosphoesterase superfamily. YfcE family.</text>
</comment>
<dbReference type="InterPro" id="IPR029052">
    <property type="entry name" value="Metallo-depent_PP-like"/>
</dbReference>
<keyword evidence="5" id="KW-1185">Reference proteome</keyword>
<dbReference type="OrthoDB" id="9785951at2"/>
<dbReference type="Gene3D" id="3.60.21.10">
    <property type="match status" value="1"/>
</dbReference>